<sequence>MKPSLLILLTPTCKECYVFVVEYWSTTATTIDSLMFEELVEQVNRTDELLVELMLGNTCWCIELSKIRSATNGMMVLNEVQTEVYYDKNGITSVMASEYRRYSLQFLNHFNNYFFASC</sequence>
<dbReference type="AlphaFoldDB" id="A0A0D3GEI8"/>
<reference evidence="1" key="2">
    <citation type="submission" date="2015-03" db="UniProtKB">
        <authorList>
            <consortium name="EnsemblPlants"/>
        </authorList>
    </citation>
    <scope>IDENTIFICATION</scope>
</reference>
<reference evidence="1" key="1">
    <citation type="journal article" date="2009" name="Rice">
        <title>De Novo Next Generation Sequencing of Plant Genomes.</title>
        <authorList>
            <person name="Rounsley S."/>
            <person name="Marri P.R."/>
            <person name="Yu Y."/>
            <person name="He R."/>
            <person name="Sisneros N."/>
            <person name="Goicoechea J.L."/>
            <person name="Lee S.J."/>
            <person name="Angelova A."/>
            <person name="Kudrna D."/>
            <person name="Luo M."/>
            <person name="Affourtit J."/>
            <person name="Desany B."/>
            <person name="Knight J."/>
            <person name="Niazi F."/>
            <person name="Egholm M."/>
            <person name="Wing R.A."/>
        </authorList>
    </citation>
    <scope>NUCLEOTIDE SEQUENCE [LARGE SCALE GENOMIC DNA]</scope>
    <source>
        <strain evidence="1">cv. IRGC 105608</strain>
    </source>
</reference>
<organism evidence="1">
    <name type="scientific">Oryza barthii</name>
    <dbReference type="NCBI Taxonomy" id="65489"/>
    <lineage>
        <taxon>Eukaryota</taxon>
        <taxon>Viridiplantae</taxon>
        <taxon>Streptophyta</taxon>
        <taxon>Embryophyta</taxon>
        <taxon>Tracheophyta</taxon>
        <taxon>Spermatophyta</taxon>
        <taxon>Magnoliopsida</taxon>
        <taxon>Liliopsida</taxon>
        <taxon>Poales</taxon>
        <taxon>Poaceae</taxon>
        <taxon>BOP clade</taxon>
        <taxon>Oryzoideae</taxon>
        <taxon>Oryzeae</taxon>
        <taxon>Oryzinae</taxon>
        <taxon>Oryza</taxon>
    </lineage>
</organism>
<name>A0A0D3GEI8_9ORYZ</name>
<dbReference type="Proteomes" id="UP000026960">
    <property type="component" value="Chromosome 6"/>
</dbReference>
<protein>
    <submittedName>
        <fullName evidence="1">Uncharacterized protein</fullName>
    </submittedName>
</protein>
<accession>A0A0D3GEI8</accession>
<evidence type="ECO:0000313" key="1">
    <source>
        <dbReference type="EnsemblPlants" id="OBART06G08280.2"/>
    </source>
</evidence>
<proteinExistence type="predicted"/>
<dbReference type="HOGENOM" id="CLU_2240707_0_0_1"/>
<evidence type="ECO:0000313" key="2">
    <source>
        <dbReference type="Proteomes" id="UP000026960"/>
    </source>
</evidence>
<dbReference type="PaxDb" id="65489-OBART06G08280.2"/>
<dbReference type="EnsemblPlants" id="OBART06G08280.2">
    <property type="protein sequence ID" value="OBART06G08280.2"/>
    <property type="gene ID" value="OBART06G08280"/>
</dbReference>
<dbReference type="Gramene" id="OBART06G08280.2">
    <property type="protein sequence ID" value="OBART06G08280.2"/>
    <property type="gene ID" value="OBART06G08280"/>
</dbReference>
<keyword evidence="2" id="KW-1185">Reference proteome</keyword>